<feature type="compositionally biased region" description="Basic residues" evidence="4">
    <location>
        <begin position="1511"/>
        <end position="1521"/>
    </location>
</feature>
<dbReference type="Pfam" id="PF00271">
    <property type="entry name" value="Helicase_C"/>
    <property type="match status" value="1"/>
</dbReference>
<dbReference type="OrthoDB" id="4778002at2759"/>
<keyword evidence="2" id="KW-0378">Hydrolase</keyword>
<dbReference type="GO" id="GO:0005524">
    <property type="term" value="F:ATP binding"/>
    <property type="evidence" value="ECO:0007669"/>
    <property type="project" value="UniProtKB-KW"/>
</dbReference>
<accession>A0A553HJ01</accession>
<feature type="compositionally biased region" description="Basic and acidic residues" evidence="4">
    <location>
        <begin position="1065"/>
        <end position="1079"/>
    </location>
</feature>
<feature type="domain" description="Helicase C-terminal" evidence="6">
    <location>
        <begin position="1232"/>
        <end position="1317"/>
    </location>
</feature>
<dbReference type="SMART" id="SM00487">
    <property type="entry name" value="DEXDc"/>
    <property type="match status" value="1"/>
</dbReference>
<feature type="compositionally biased region" description="Acidic residues" evidence="4">
    <location>
        <begin position="762"/>
        <end position="775"/>
    </location>
</feature>
<feature type="compositionally biased region" description="Basic and acidic residues" evidence="4">
    <location>
        <begin position="746"/>
        <end position="761"/>
    </location>
</feature>
<dbReference type="GO" id="GO:0008094">
    <property type="term" value="F:ATP-dependent activity, acting on DNA"/>
    <property type="evidence" value="ECO:0007669"/>
    <property type="project" value="TreeGrafter"/>
</dbReference>
<gene>
    <name evidence="7" type="ORF">FHL15_011169</name>
</gene>
<protein>
    <recommendedName>
        <fullName evidence="9">Helicase ATP-binding domain-containing protein</fullName>
    </recommendedName>
</protein>
<dbReference type="GO" id="GO:0016787">
    <property type="term" value="F:hydrolase activity"/>
    <property type="evidence" value="ECO:0007669"/>
    <property type="project" value="UniProtKB-KW"/>
</dbReference>
<keyword evidence="3" id="KW-0067">ATP-binding</keyword>
<feature type="compositionally biased region" description="Polar residues" evidence="4">
    <location>
        <begin position="1525"/>
        <end position="1535"/>
    </location>
</feature>
<feature type="region of interest" description="Disordered" evidence="4">
    <location>
        <begin position="1053"/>
        <end position="1086"/>
    </location>
</feature>
<dbReference type="STRING" id="2512241.A0A553HJ01"/>
<dbReference type="PANTHER" id="PTHR45626">
    <property type="entry name" value="TRANSCRIPTION TERMINATION FACTOR 2-RELATED"/>
    <property type="match status" value="1"/>
</dbReference>
<sequence>MATTPRLALPETFCPGNDRLDQAIANIGCDLPPYYPETFVDDFDFEKCTSNRYLTGPEVSAFEKKWKNLLRRGSVPVRIEMGLFDAESAQAAYLGFQGAEGLNQYVYFVDNPAAEIFGPLRRHLTELESPKRNTLAFMSYVGDVRQPQYDTWVDKVLQDPSDFSVPDSSADDSDRAQYWAILAAVLRGLKMFPRLLVETDDKIPRANRLTPHVRGHSMEDYHRLYVVFRQFMKRRKNNSFKMTAPARNHAQPTLAWYRTPNEIEAEAAAGARSRADTDQDGNGANYEDFGALWSLETEKLRKRLHSATVHSHLQGDAEFERYNALDEDDRDDVAYQNLDAVERIRLQMYEGPDSNVVAQNLPPMTPDEIENLLATLESRIGKLTEGTNCQDLRGRLDDPEFFETLINAIDDANNAEVDNFNEDDDDQALNDSSTLSAELKAAVKARRHKNRSAGLRTPQVTDLLDATPEACEFIKEQRELHQNDFITVMDAAFGGNDSSGMSMDQAKSITGFDWQRPTLVPSDPKSAKMLYHQIPDVAAVVDKLEAFPHCALLSSACGIGKTFEALATILVLNRRNIIRYDRQVEKGIPKKQRLKFYPSLWLCPSTLVRTAYNECVAKFSGLLKPKLYYGHRADFSDSPGASVIESHEELLNDFNRLDPHDPESAKVVYISSYFTFKRRSMKCTSKLRKHLSDQDRVHLGLHIYDSPEKRKHTAGRGTPESDSDSEEDETEDEGIDDEYDDEDPEEKAARMNLERERRNNDDEPIPEDQREEEAEESGKGKGKKKRAEMKYRIFSPAFDQTFNVVVCDEAHILKNKSTASHKTVKVLKRDHLLQLTATPMLNHPRDVLAYLLMMWPECEPTQVPTDFSYRTMYGTGSELNLLDPHKDVRETGYLRRAGDGFAQILHKARNGRQPFNKHHKLLKPFIVDGCAIPEEEASPIIHKSDPFYEPIKRAWEKKKRPVWILNPCNFHWASRELGFQFEACREIILPMLSLYSVKRGLQTVLTLPDGRRTRPADSIPGARFRVVDLQFKKEEQDEYNVVYNEWKKKLFTADGDSGKKKDKPRGKDLHQRPGGDPERAGQINMRAVRRLTMPGFCLDNETLLEPRENMTWMAATHGISREQFESMVALNESSTNRGSGKGRPAAMGTEEVEVLANQTKDGGASWLWTALNKKETRNSPPNSRYQFVRFLCWNSPILCAMIIQIHKWFKETNEHGLPNKVVCMSMMPWVQQDVTLVLQMMGWDVLSIRSEHTVAERDRTIAKFNDQTTGPQILCTSMELSAWGLNLHNACCRGIVVQWPWSVNQLIQILGRLPRIGQIRWVEWVIYNMSGTMYHRMQSIVFSKYVHQLAVESRIPKSLHGVPAAIAGYSLIQTLFNMPHHLYLCDRNVFDLDTCWIDPQGRPPKMAKFFELIGFKFLGEQPNPQNRSEVKAYEALMARETKDFIAGAFLWLAANDVGAPFEMTWEGLDKYCQYGLINGLTEIELSRYIHPQMIEQLKKNKEGNGDFVAGRGRKSGGKRKRQDNDNSPSTRQRRS</sequence>
<dbReference type="InterPro" id="IPR014001">
    <property type="entry name" value="Helicase_ATP-bd"/>
</dbReference>
<keyword evidence="8" id="KW-1185">Reference proteome</keyword>
<dbReference type="GO" id="GO:0005634">
    <property type="term" value="C:nucleus"/>
    <property type="evidence" value="ECO:0007669"/>
    <property type="project" value="TreeGrafter"/>
</dbReference>
<dbReference type="Gene3D" id="3.40.50.10810">
    <property type="entry name" value="Tandem AAA-ATPase domain"/>
    <property type="match status" value="1"/>
</dbReference>
<comment type="caution">
    <text evidence="7">The sequence shown here is derived from an EMBL/GenBank/DDBJ whole genome shotgun (WGS) entry which is preliminary data.</text>
</comment>
<dbReference type="InterPro" id="IPR050628">
    <property type="entry name" value="SNF2_RAD54_helicase_TF"/>
</dbReference>
<dbReference type="InterPro" id="IPR027417">
    <property type="entry name" value="P-loop_NTPase"/>
</dbReference>
<dbReference type="Gene3D" id="3.40.50.300">
    <property type="entry name" value="P-loop containing nucleotide triphosphate hydrolases"/>
    <property type="match status" value="1"/>
</dbReference>
<evidence type="ECO:0000256" key="1">
    <source>
        <dbReference type="ARBA" id="ARBA00022741"/>
    </source>
</evidence>
<dbReference type="Pfam" id="PF00176">
    <property type="entry name" value="SNF2-rel_dom"/>
    <property type="match status" value="1"/>
</dbReference>
<dbReference type="InterPro" id="IPR038718">
    <property type="entry name" value="SNF2-like_sf"/>
</dbReference>
<dbReference type="InterPro" id="IPR001650">
    <property type="entry name" value="Helicase_C-like"/>
</dbReference>
<evidence type="ECO:0000313" key="7">
    <source>
        <dbReference type="EMBL" id="TRX87937.1"/>
    </source>
</evidence>
<dbReference type="GO" id="GO:0006281">
    <property type="term" value="P:DNA repair"/>
    <property type="evidence" value="ECO:0007669"/>
    <property type="project" value="TreeGrafter"/>
</dbReference>
<dbReference type="SUPFAM" id="SSF52540">
    <property type="entry name" value="P-loop containing nucleoside triphosphate hydrolases"/>
    <property type="match status" value="2"/>
</dbReference>
<dbReference type="Proteomes" id="UP000319160">
    <property type="component" value="Unassembled WGS sequence"/>
</dbReference>
<evidence type="ECO:0000313" key="8">
    <source>
        <dbReference type="Proteomes" id="UP000319160"/>
    </source>
</evidence>
<feature type="region of interest" description="Disordered" evidence="4">
    <location>
        <begin position="702"/>
        <end position="786"/>
    </location>
</feature>
<keyword evidence="1" id="KW-0547">Nucleotide-binding</keyword>
<evidence type="ECO:0000259" key="6">
    <source>
        <dbReference type="SMART" id="SM00490"/>
    </source>
</evidence>
<dbReference type="InterPro" id="IPR000330">
    <property type="entry name" value="SNF2_N"/>
</dbReference>
<evidence type="ECO:0008006" key="9">
    <source>
        <dbReference type="Google" id="ProtNLM"/>
    </source>
</evidence>
<feature type="compositionally biased region" description="Acidic residues" evidence="4">
    <location>
        <begin position="721"/>
        <end position="745"/>
    </location>
</feature>
<evidence type="ECO:0000256" key="4">
    <source>
        <dbReference type="SAM" id="MobiDB-lite"/>
    </source>
</evidence>
<feature type="domain" description="Helicase ATP-binding" evidence="5">
    <location>
        <begin position="525"/>
        <end position="870"/>
    </location>
</feature>
<reference evidence="8" key="1">
    <citation type="submission" date="2019-06" db="EMBL/GenBank/DDBJ databases">
        <title>Draft genome sequence of the griseofulvin-producing fungus Xylaria cubensis strain G536.</title>
        <authorList>
            <person name="Mead M.E."/>
            <person name="Raja H.A."/>
            <person name="Steenwyk J.L."/>
            <person name="Knowles S.L."/>
            <person name="Oberlies N.H."/>
            <person name="Rokas A."/>
        </authorList>
    </citation>
    <scope>NUCLEOTIDE SEQUENCE [LARGE SCALE GENOMIC DNA]</scope>
    <source>
        <strain evidence="8">G536</strain>
    </source>
</reference>
<evidence type="ECO:0000259" key="5">
    <source>
        <dbReference type="SMART" id="SM00487"/>
    </source>
</evidence>
<evidence type="ECO:0000256" key="3">
    <source>
        <dbReference type="ARBA" id="ARBA00022840"/>
    </source>
</evidence>
<organism evidence="7 8">
    <name type="scientific">Xylaria flabelliformis</name>
    <dbReference type="NCBI Taxonomy" id="2512241"/>
    <lineage>
        <taxon>Eukaryota</taxon>
        <taxon>Fungi</taxon>
        <taxon>Dikarya</taxon>
        <taxon>Ascomycota</taxon>
        <taxon>Pezizomycotina</taxon>
        <taxon>Sordariomycetes</taxon>
        <taxon>Xylariomycetidae</taxon>
        <taxon>Xylariales</taxon>
        <taxon>Xylariaceae</taxon>
        <taxon>Xylaria</taxon>
    </lineage>
</organism>
<feature type="region of interest" description="Disordered" evidence="4">
    <location>
        <begin position="1500"/>
        <end position="1535"/>
    </location>
</feature>
<dbReference type="SMART" id="SM00490">
    <property type="entry name" value="HELICc"/>
    <property type="match status" value="1"/>
</dbReference>
<dbReference type="EMBL" id="VFLP01000108">
    <property type="protein sequence ID" value="TRX87937.1"/>
    <property type="molecule type" value="Genomic_DNA"/>
</dbReference>
<proteinExistence type="predicted"/>
<name>A0A553HJ01_9PEZI</name>
<evidence type="ECO:0000256" key="2">
    <source>
        <dbReference type="ARBA" id="ARBA00022801"/>
    </source>
</evidence>